<keyword evidence="8" id="KW-0175">Coiled coil</keyword>
<evidence type="ECO:0000259" key="9">
    <source>
        <dbReference type="Pfam" id="PF02384"/>
    </source>
</evidence>
<reference evidence="11 12" key="1">
    <citation type="submission" date="2019-01" db="EMBL/GenBank/DDBJ databases">
        <title>Colonization of the human gut by bovine bacteria present in Parmesan cheese.</title>
        <authorList>
            <person name="Lugli G.A."/>
            <person name="Milani C."/>
        </authorList>
    </citation>
    <scope>NUCLEOTIDE SEQUENCE [LARGE SCALE GENOMIC DNA]</scope>
    <source>
        <strain evidence="11 12">LDELB18P1</strain>
    </source>
</reference>
<evidence type="ECO:0000256" key="4">
    <source>
        <dbReference type="ARBA" id="ARBA00022679"/>
    </source>
</evidence>
<evidence type="ECO:0000313" key="11">
    <source>
        <dbReference type="EMBL" id="RZM16601.1"/>
    </source>
</evidence>
<keyword evidence="3" id="KW-0489">Methyltransferase</keyword>
<dbReference type="SUPFAM" id="SSF53335">
    <property type="entry name" value="S-adenosyl-L-methionine-dependent methyltransferases"/>
    <property type="match status" value="1"/>
</dbReference>
<dbReference type="PANTHER" id="PTHR42933">
    <property type="entry name" value="SLR6095 PROTEIN"/>
    <property type="match status" value="1"/>
</dbReference>
<comment type="catalytic activity">
    <reaction evidence="7">
        <text>a 2'-deoxyadenosine in DNA + S-adenosyl-L-methionine = an N(6)-methyl-2'-deoxyadenosine in DNA + S-adenosyl-L-homocysteine + H(+)</text>
        <dbReference type="Rhea" id="RHEA:15197"/>
        <dbReference type="Rhea" id="RHEA-COMP:12418"/>
        <dbReference type="Rhea" id="RHEA-COMP:12419"/>
        <dbReference type="ChEBI" id="CHEBI:15378"/>
        <dbReference type="ChEBI" id="CHEBI:57856"/>
        <dbReference type="ChEBI" id="CHEBI:59789"/>
        <dbReference type="ChEBI" id="CHEBI:90615"/>
        <dbReference type="ChEBI" id="CHEBI:90616"/>
        <dbReference type="EC" id="2.1.1.72"/>
    </reaction>
</comment>
<evidence type="ECO:0000256" key="6">
    <source>
        <dbReference type="ARBA" id="ARBA00022747"/>
    </source>
</evidence>
<dbReference type="Gene3D" id="3.40.50.150">
    <property type="entry name" value="Vaccinia Virus protein VP39"/>
    <property type="match status" value="1"/>
</dbReference>
<dbReference type="InterPro" id="IPR003356">
    <property type="entry name" value="DNA_methylase_A-5"/>
</dbReference>
<dbReference type="EMBL" id="SETJ01000035">
    <property type="protein sequence ID" value="RZM16601.1"/>
    <property type="molecule type" value="Genomic_DNA"/>
</dbReference>
<dbReference type="GO" id="GO:0032259">
    <property type="term" value="P:methylation"/>
    <property type="evidence" value="ECO:0007669"/>
    <property type="project" value="UniProtKB-KW"/>
</dbReference>
<dbReference type="Pfam" id="PF02384">
    <property type="entry name" value="N6_Mtase"/>
    <property type="match status" value="1"/>
</dbReference>
<comment type="caution">
    <text evidence="11">The sequence shown here is derived from an EMBL/GenBank/DDBJ whole genome shotgun (WGS) entry which is preliminary data.</text>
</comment>
<dbReference type="GO" id="GO:0009307">
    <property type="term" value="P:DNA restriction-modification system"/>
    <property type="evidence" value="ECO:0007669"/>
    <property type="project" value="UniProtKB-KW"/>
</dbReference>
<keyword evidence="11" id="KW-0540">Nuclease</keyword>
<dbReference type="EC" id="2.1.1.72" evidence="2"/>
<dbReference type="InterPro" id="IPR051537">
    <property type="entry name" value="DNA_Adenine_Mtase"/>
</dbReference>
<evidence type="ECO:0000256" key="7">
    <source>
        <dbReference type="ARBA" id="ARBA00047942"/>
    </source>
</evidence>
<organism evidence="11 12">
    <name type="scientific">Lactobacillus delbrueckii</name>
    <dbReference type="NCBI Taxonomy" id="1584"/>
    <lineage>
        <taxon>Bacteria</taxon>
        <taxon>Bacillati</taxon>
        <taxon>Bacillota</taxon>
        <taxon>Bacilli</taxon>
        <taxon>Lactobacillales</taxon>
        <taxon>Lactobacillaceae</taxon>
        <taxon>Lactobacillus</taxon>
    </lineage>
</organism>
<dbReference type="GO" id="GO:0003677">
    <property type="term" value="F:DNA binding"/>
    <property type="evidence" value="ECO:0007669"/>
    <property type="project" value="InterPro"/>
</dbReference>
<dbReference type="GO" id="GO:0004519">
    <property type="term" value="F:endonuclease activity"/>
    <property type="evidence" value="ECO:0007669"/>
    <property type="project" value="UniProtKB-KW"/>
</dbReference>
<evidence type="ECO:0000256" key="2">
    <source>
        <dbReference type="ARBA" id="ARBA00011900"/>
    </source>
</evidence>
<dbReference type="InterPro" id="IPR022749">
    <property type="entry name" value="D12N6_MeTrfase_N"/>
</dbReference>
<keyword evidence="4" id="KW-0808">Transferase</keyword>
<evidence type="ECO:0000256" key="1">
    <source>
        <dbReference type="ARBA" id="ARBA00006594"/>
    </source>
</evidence>
<name>A0A4Q7DUI0_9LACO</name>
<dbReference type="NCBIfam" id="TIGR00497">
    <property type="entry name" value="hsdM"/>
    <property type="match status" value="1"/>
</dbReference>
<dbReference type="PROSITE" id="PS00092">
    <property type="entry name" value="N6_MTASE"/>
    <property type="match status" value="1"/>
</dbReference>
<keyword evidence="11" id="KW-0378">Hydrolase</keyword>
<feature type="domain" description="N6 adenine-specific DNA methyltransferase N-terminal" evidence="10">
    <location>
        <begin position="10"/>
        <end position="159"/>
    </location>
</feature>
<gene>
    <name evidence="11" type="ORF">LDELB18P1_0900</name>
</gene>
<dbReference type="InterPro" id="IPR038333">
    <property type="entry name" value="T1MK-like_N_sf"/>
</dbReference>
<keyword evidence="6" id="KW-0680">Restriction system</keyword>
<feature type="coiled-coil region" evidence="8">
    <location>
        <begin position="484"/>
        <end position="511"/>
    </location>
</feature>
<proteinExistence type="inferred from homology"/>
<evidence type="ECO:0000256" key="8">
    <source>
        <dbReference type="SAM" id="Coils"/>
    </source>
</evidence>
<protein>
    <recommendedName>
        <fullName evidence="2">site-specific DNA-methyltransferase (adenine-specific)</fullName>
        <ecNumber evidence="2">2.1.1.72</ecNumber>
    </recommendedName>
</protein>
<dbReference type="InterPro" id="IPR002052">
    <property type="entry name" value="DNA_methylase_N6_adenine_CS"/>
</dbReference>
<dbReference type="RefSeq" id="WP_130137446.1">
    <property type="nucleotide sequence ID" value="NZ_SETJ01000035.1"/>
</dbReference>
<feature type="domain" description="DNA methylase adenine-specific" evidence="9">
    <location>
        <begin position="170"/>
        <end position="477"/>
    </location>
</feature>
<dbReference type="InterPro" id="IPR029063">
    <property type="entry name" value="SAM-dependent_MTases_sf"/>
</dbReference>
<evidence type="ECO:0000259" key="10">
    <source>
        <dbReference type="Pfam" id="PF12161"/>
    </source>
</evidence>
<dbReference type="PANTHER" id="PTHR42933:SF1">
    <property type="entry name" value="SITE-SPECIFIC DNA-METHYLTRANSFERASE (ADENINE-SPECIFIC)"/>
    <property type="match status" value="1"/>
</dbReference>
<dbReference type="GO" id="GO:0008170">
    <property type="term" value="F:N-methyltransferase activity"/>
    <property type="evidence" value="ECO:0007669"/>
    <property type="project" value="InterPro"/>
</dbReference>
<dbReference type="GO" id="GO:0009007">
    <property type="term" value="F:site-specific DNA-methyltransferase (adenine-specific) activity"/>
    <property type="evidence" value="ECO:0007669"/>
    <property type="project" value="UniProtKB-EC"/>
</dbReference>
<evidence type="ECO:0000256" key="5">
    <source>
        <dbReference type="ARBA" id="ARBA00022691"/>
    </source>
</evidence>
<dbReference type="Pfam" id="PF12161">
    <property type="entry name" value="HsdM_N"/>
    <property type="match status" value="1"/>
</dbReference>
<accession>A0A4Q7DUI0</accession>
<evidence type="ECO:0000256" key="3">
    <source>
        <dbReference type="ARBA" id="ARBA00022603"/>
    </source>
</evidence>
<dbReference type="Gene3D" id="1.20.1260.30">
    <property type="match status" value="1"/>
</dbReference>
<evidence type="ECO:0000313" key="12">
    <source>
        <dbReference type="Proteomes" id="UP000292818"/>
    </source>
</evidence>
<dbReference type="InterPro" id="IPR004546">
    <property type="entry name" value="Restrct_endonuc_T1M"/>
</dbReference>
<sequence>MAEENSTVSLQSGLFAAADVLRSKMDANEYKNYLLGTVFYKYLSDQQLYKLAEDAGEDDVTLDKAQKIYEENLEEEDLLEEVKDELGYLIEPEYTYTKILDNANDGSFQLNQLGDAFNKLESQGSSFEGLFDDYDLYSKRLGQNLQKQTDTIAGVIKAIGKLELVKTPGDTLGDAYEYLISQFASESGKKAGEFYTPQEVSELLARLTLVGKDYSSGMSVYDPAMGSGSLLLNFRKYVPNSSRITYYGQEINTSTFNLARMNMILHHVDLANQKLRNGDTLDEDWPAEETTNFDSVVMNPPYSLKWSADKGFLDDPRFSKYGVLPPKSKADYAFLLHGFYHLKHSGAMAIVLPHGILFRGAAEGKIRQKLLEEGAIDAVIGLPANLFYSTGIPTTIVVLKKDKQDRSVLFIDASKEFEKVKTHKTQNKLRQEDIDKILKTYEERPADVEKYAHLASFDEIKENDFNLNIPRYVDTFEPEPEIDLRDVAKELRDIDQQINENEKELVGMLKELTSSDDDIMAGLQSIIEDFEEEIR</sequence>
<dbReference type="AlphaFoldDB" id="A0A4Q7DUI0"/>
<comment type="similarity">
    <text evidence="1">Belongs to the N(4)/N(6)-methyltransferase family.</text>
</comment>
<keyword evidence="11" id="KW-0255">Endonuclease</keyword>
<dbReference type="PRINTS" id="PR00507">
    <property type="entry name" value="N12N6MTFRASE"/>
</dbReference>
<keyword evidence="5" id="KW-0949">S-adenosyl-L-methionine</keyword>
<dbReference type="Proteomes" id="UP000292818">
    <property type="component" value="Unassembled WGS sequence"/>
</dbReference>